<dbReference type="EMBL" id="CP036349">
    <property type="protein sequence ID" value="QDV76128.1"/>
    <property type="molecule type" value="Genomic_DNA"/>
</dbReference>
<proteinExistence type="predicted"/>
<gene>
    <name evidence="3" type="ORF">Spa11_43530</name>
</gene>
<keyword evidence="1" id="KW-0175">Coiled coil</keyword>
<evidence type="ECO:0000313" key="3">
    <source>
        <dbReference type="EMBL" id="QDV76128.1"/>
    </source>
</evidence>
<protein>
    <submittedName>
        <fullName evidence="3">Uncharacterized protein</fullName>
    </submittedName>
</protein>
<keyword evidence="2" id="KW-0472">Membrane</keyword>
<dbReference type="RefSeq" id="WP_145116592.1">
    <property type="nucleotide sequence ID" value="NZ_CP036349.1"/>
</dbReference>
<dbReference type="KEGG" id="bmei:Spa11_43530"/>
<evidence type="ECO:0000256" key="1">
    <source>
        <dbReference type="SAM" id="Coils"/>
    </source>
</evidence>
<accession>A0A518KEB3</accession>
<name>A0A518KEB3_9BACT</name>
<evidence type="ECO:0000313" key="4">
    <source>
        <dbReference type="Proteomes" id="UP000316426"/>
    </source>
</evidence>
<keyword evidence="2" id="KW-1133">Transmembrane helix</keyword>
<feature type="transmembrane region" description="Helical" evidence="2">
    <location>
        <begin position="18"/>
        <end position="40"/>
    </location>
</feature>
<dbReference type="Proteomes" id="UP000316426">
    <property type="component" value="Chromosome"/>
</dbReference>
<organism evidence="3 4">
    <name type="scientific">Botrimarina mediterranea</name>
    <dbReference type="NCBI Taxonomy" id="2528022"/>
    <lineage>
        <taxon>Bacteria</taxon>
        <taxon>Pseudomonadati</taxon>
        <taxon>Planctomycetota</taxon>
        <taxon>Planctomycetia</taxon>
        <taxon>Pirellulales</taxon>
        <taxon>Lacipirellulaceae</taxon>
        <taxon>Botrimarina</taxon>
    </lineage>
</organism>
<feature type="coiled-coil region" evidence="1">
    <location>
        <begin position="50"/>
        <end position="77"/>
    </location>
</feature>
<evidence type="ECO:0000256" key="2">
    <source>
        <dbReference type="SAM" id="Phobius"/>
    </source>
</evidence>
<reference evidence="3 4" key="1">
    <citation type="submission" date="2019-02" db="EMBL/GenBank/DDBJ databases">
        <title>Deep-cultivation of Planctomycetes and their phenomic and genomic characterization uncovers novel biology.</title>
        <authorList>
            <person name="Wiegand S."/>
            <person name="Jogler M."/>
            <person name="Boedeker C."/>
            <person name="Pinto D."/>
            <person name="Vollmers J."/>
            <person name="Rivas-Marin E."/>
            <person name="Kohn T."/>
            <person name="Peeters S.H."/>
            <person name="Heuer A."/>
            <person name="Rast P."/>
            <person name="Oberbeckmann S."/>
            <person name="Bunk B."/>
            <person name="Jeske O."/>
            <person name="Meyerdierks A."/>
            <person name="Storesund J.E."/>
            <person name="Kallscheuer N."/>
            <person name="Luecker S."/>
            <person name="Lage O.M."/>
            <person name="Pohl T."/>
            <person name="Merkel B.J."/>
            <person name="Hornburger P."/>
            <person name="Mueller R.-W."/>
            <person name="Bruemmer F."/>
            <person name="Labrenz M."/>
            <person name="Spormann A.M."/>
            <person name="Op den Camp H."/>
            <person name="Overmann J."/>
            <person name="Amann R."/>
            <person name="Jetten M.S.M."/>
            <person name="Mascher T."/>
            <person name="Medema M.H."/>
            <person name="Devos D.P."/>
            <person name="Kaster A.-K."/>
            <person name="Ovreas L."/>
            <person name="Rohde M."/>
            <person name="Galperin M.Y."/>
            <person name="Jogler C."/>
        </authorList>
    </citation>
    <scope>NUCLEOTIDE SEQUENCE [LARGE SCALE GENOMIC DNA]</scope>
    <source>
        <strain evidence="3 4">Spa11</strain>
    </source>
</reference>
<sequence length="80" mass="8882">MVRVAETTDRVRLAPADWGGLCSLALAILSLGGATLYKLYDISQTHRERLAAVDAELAGLKHNVELLQQDVRHLARRSMR</sequence>
<keyword evidence="2" id="KW-0812">Transmembrane</keyword>
<keyword evidence="4" id="KW-1185">Reference proteome</keyword>
<dbReference type="AlphaFoldDB" id="A0A518KEB3"/>